<evidence type="ECO:0000256" key="1">
    <source>
        <dbReference type="SAM" id="MobiDB-lite"/>
    </source>
</evidence>
<feature type="region of interest" description="Disordered" evidence="1">
    <location>
        <begin position="1"/>
        <end position="33"/>
    </location>
</feature>
<evidence type="ECO:0000313" key="2">
    <source>
        <dbReference type="EMBL" id="PHK93024.1"/>
    </source>
</evidence>
<dbReference type="AlphaFoldDB" id="A0A2C7A7L3"/>
<reference evidence="2 3" key="1">
    <citation type="submission" date="2017-10" db="EMBL/GenBank/DDBJ databases">
        <authorList>
            <person name="Banno H."/>
            <person name="Chua N.-H."/>
        </authorList>
    </citation>
    <scope>NUCLEOTIDE SEQUENCE [LARGE SCALE GENOMIC DNA]</scope>
    <source>
        <strain evidence="2 3">YW11</strain>
    </source>
</reference>
<dbReference type="Gene3D" id="2.60.120.620">
    <property type="entry name" value="q2cbj1_9rhob like domain"/>
    <property type="match status" value="1"/>
</dbReference>
<dbReference type="Pfam" id="PF05721">
    <property type="entry name" value="PhyH"/>
    <property type="match status" value="1"/>
</dbReference>
<protein>
    <submittedName>
        <fullName evidence="2">Phytanoyl-CoA dioxygenase</fullName>
    </submittedName>
</protein>
<dbReference type="PANTHER" id="PTHR20883:SF52">
    <property type="entry name" value="ALPHA-KETOGLUTARATE-DEPENDENT HYPOPHOSPHITE DIOXYGENASE-LIKE GENE A2 [PROVISIONAL]-RELATED"/>
    <property type="match status" value="1"/>
</dbReference>
<organism evidence="2 3">
    <name type="scientific">Teichococcus rhizosphaerae</name>
    <dbReference type="NCBI Taxonomy" id="1335062"/>
    <lineage>
        <taxon>Bacteria</taxon>
        <taxon>Pseudomonadati</taxon>
        <taxon>Pseudomonadota</taxon>
        <taxon>Alphaproteobacteria</taxon>
        <taxon>Acetobacterales</taxon>
        <taxon>Roseomonadaceae</taxon>
        <taxon>Roseomonas</taxon>
    </lineage>
</organism>
<dbReference type="GO" id="GO:0005506">
    <property type="term" value="F:iron ion binding"/>
    <property type="evidence" value="ECO:0007669"/>
    <property type="project" value="UniProtKB-ARBA"/>
</dbReference>
<proteinExistence type="predicted"/>
<sequence>MKRLQSCSGSVQDRLPSGAIATREGEDDDSPVDKRLGRAFMKVMTPIDTEVDVPNSLAEDRHYFRSTDLGEAVRYYRRNGYVVIRGLLPPELCDAIRAAYRAEVQPSQTPILRQKNMRYERNSFDKDGFLDNPIFNVQDLETRRFGQFKRNALLGLAQKDVAQFTAALAGVGATKLIQSMFFEAPVGTWAHQDSYYQDSAAGLGRCVAGWYALEDVDANAGRFYVCPRSHHIVPVLRNAGELDFATGHNRYRKAVLETIRHFNLEFRAPYMAKGDVLFWSSLTVHGSFAPSGSGVSRASLTAHYLPAEDEMLQFHTRIRRQKTTLVNGMPVAQLHDQDRLRNRLLRDLAAHAPGPYAAARKLAMQGLFLAGKLRPSRQAASTLSP</sequence>
<name>A0A2C7A7L3_9PROT</name>
<keyword evidence="2" id="KW-0560">Oxidoreductase</keyword>
<dbReference type="PANTHER" id="PTHR20883">
    <property type="entry name" value="PHYTANOYL-COA DIOXYGENASE DOMAIN CONTAINING 1"/>
    <property type="match status" value="1"/>
</dbReference>
<dbReference type="EMBL" id="PDNU01000075">
    <property type="protein sequence ID" value="PHK93024.1"/>
    <property type="molecule type" value="Genomic_DNA"/>
</dbReference>
<dbReference type="Proteomes" id="UP000223527">
    <property type="component" value="Unassembled WGS sequence"/>
</dbReference>
<gene>
    <name evidence="2" type="ORF">CR162_20820</name>
</gene>
<accession>A0A2C7A7L3</accession>
<keyword evidence="3" id="KW-1185">Reference proteome</keyword>
<evidence type="ECO:0000313" key="3">
    <source>
        <dbReference type="Proteomes" id="UP000223527"/>
    </source>
</evidence>
<dbReference type="SUPFAM" id="SSF51197">
    <property type="entry name" value="Clavaminate synthase-like"/>
    <property type="match status" value="1"/>
</dbReference>
<keyword evidence="2" id="KW-0223">Dioxygenase</keyword>
<dbReference type="GO" id="GO:0016706">
    <property type="term" value="F:2-oxoglutarate-dependent dioxygenase activity"/>
    <property type="evidence" value="ECO:0007669"/>
    <property type="project" value="UniProtKB-ARBA"/>
</dbReference>
<comment type="caution">
    <text evidence="2">The sequence shown here is derived from an EMBL/GenBank/DDBJ whole genome shotgun (WGS) entry which is preliminary data.</text>
</comment>
<feature type="compositionally biased region" description="Polar residues" evidence="1">
    <location>
        <begin position="1"/>
        <end position="11"/>
    </location>
</feature>
<dbReference type="OrthoDB" id="547161at2"/>
<dbReference type="InterPro" id="IPR008775">
    <property type="entry name" value="Phytyl_CoA_dOase-like"/>
</dbReference>